<accession>A0A2W5H975</accession>
<comment type="caution">
    <text evidence="1">The sequence shown here is derived from an EMBL/GenBank/DDBJ whole genome shotgun (WGS) entry which is preliminary data.</text>
</comment>
<evidence type="ECO:0008006" key="3">
    <source>
        <dbReference type="Google" id="ProtNLM"/>
    </source>
</evidence>
<sequence>MRTFSLFKIFFFIVVGIFFLNACQSKKMPSPPQYDLSAPSSVTIPSELKNISGITFFKGNASMIYAIDENQGSVYCYYPSLHNVVKSSFDMTGPFEDLAIMDSSIYVLKNTGTIYSFPMKSMGKAKLDTFWTYADFFPKGTYEAMYYADSSRKLVVINKTKSSDSRLTRCYTFNIDEQGVPHKSNSFVIYWSTIEKKLKKERIKGFHPTAIAQNPKTKEWYIISDNEKILFVLDNNWHPSRAYPLDSTVFSKPQGMAFDNNGDLYIANDGTAKSAPNLKVFPYINRSASSVSQEENED</sequence>
<dbReference type="EMBL" id="QFOI01000016">
    <property type="protein sequence ID" value="PZP51972.1"/>
    <property type="molecule type" value="Genomic_DNA"/>
</dbReference>
<protein>
    <recommendedName>
        <fullName evidence="3">NHL repeat containing protein</fullName>
    </recommendedName>
</protein>
<evidence type="ECO:0000313" key="2">
    <source>
        <dbReference type="Proteomes" id="UP000249645"/>
    </source>
</evidence>
<proteinExistence type="predicted"/>
<dbReference type="Proteomes" id="UP000249645">
    <property type="component" value="Unassembled WGS sequence"/>
</dbReference>
<organism evidence="1 2">
    <name type="scientific">Pseudopedobacter saltans</name>
    <dbReference type="NCBI Taxonomy" id="151895"/>
    <lineage>
        <taxon>Bacteria</taxon>
        <taxon>Pseudomonadati</taxon>
        <taxon>Bacteroidota</taxon>
        <taxon>Sphingobacteriia</taxon>
        <taxon>Sphingobacteriales</taxon>
        <taxon>Sphingobacteriaceae</taxon>
        <taxon>Pseudopedobacter</taxon>
    </lineage>
</organism>
<evidence type="ECO:0000313" key="1">
    <source>
        <dbReference type="EMBL" id="PZP51972.1"/>
    </source>
</evidence>
<dbReference type="AlphaFoldDB" id="A0A2W5H975"/>
<dbReference type="SUPFAM" id="SSF101898">
    <property type="entry name" value="NHL repeat"/>
    <property type="match status" value="1"/>
</dbReference>
<reference evidence="1 2" key="1">
    <citation type="submission" date="2017-11" db="EMBL/GenBank/DDBJ databases">
        <title>Infants hospitalized years apart are colonized by the same room-sourced microbial strains.</title>
        <authorList>
            <person name="Brooks B."/>
            <person name="Olm M.R."/>
            <person name="Firek B.A."/>
            <person name="Baker R."/>
            <person name="Thomas B.C."/>
            <person name="Morowitz M.J."/>
            <person name="Banfield J.F."/>
        </authorList>
    </citation>
    <scope>NUCLEOTIDE SEQUENCE [LARGE SCALE GENOMIC DNA]</scope>
    <source>
        <strain evidence="1">S2_009_000_R2_76</strain>
    </source>
</reference>
<name>A0A2W5H975_9SPHI</name>
<gene>
    <name evidence="1" type="ORF">DI598_01930</name>
</gene>